<keyword evidence="3" id="KW-0227">DNA damage</keyword>
<evidence type="ECO:0000256" key="2">
    <source>
        <dbReference type="ARBA" id="ARBA00023172"/>
    </source>
</evidence>
<dbReference type="CDD" id="cd00789">
    <property type="entry name" value="KU_like"/>
    <property type="match status" value="1"/>
</dbReference>
<feature type="compositionally biased region" description="Low complexity" evidence="4">
    <location>
        <begin position="309"/>
        <end position="378"/>
    </location>
</feature>
<comment type="similarity">
    <text evidence="3">Belongs to the prokaryotic Ku family.</text>
</comment>
<keyword evidence="1 3" id="KW-0238">DNA-binding</keyword>
<dbReference type="PANTHER" id="PTHR41251:SF1">
    <property type="entry name" value="NON-HOMOLOGOUS END JOINING PROTEIN KU"/>
    <property type="match status" value="1"/>
</dbReference>
<dbReference type="SMART" id="SM00559">
    <property type="entry name" value="Ku78"/>
    <property type="match status" value="1"/>
</dbReference>
<accession>A0ABW1FCH9</accession>
<evidence type="ECO:0000313" key="6">
    <source>
        <dbReference type="EMBL" id="MFC5891710.1"/>
    </source>
</evidence>
<evidence type="ECO:0000256" key="3">
    <source>
        <dbReference type="HAMAP-Rule" id="MF_01875"/>
    </source>
</evidence>
<dbReference type="PANTHER" id="PTHR41251">
    <property type="entry name" value="NON-HOMOLOGOUS END JOINING PROTEIN KU"/>
    <property type="match status" value="1"/>
</dbReference>
<evidence type="ECO:0000256" key="4">
    <source>
        <dbReference type="SAM" id="MobiDB-lite"/>
    </source>
</evidence>
<evidence type="ECO:0000256" key="1">
    <source>
        <dbReference type="ARBA" id="ARBA00023125"/>
    </source>
</evidence>
<name>A0ABW1FCH9_9ACTN</name>
<keyword evidence="2 3" id="KW-0233">DNA recombination</keyword>
<dbReference type="RefSeq" id="WP_345082489.1">
    <property type="nucleotide sequence ID" value="NZ_BAAAWG010000006.1"/>
</dbReference>
<feature type="domain" description="Ku" evidence="5">
    <location>
        <begin position="53"/>
        <end position="182"/>
    </location>
</feature>
<gene>
    <name evidence="3" type="primary">ku</name>
    <name evidence="6" type="ORF">ACFP3M_02565</name>
</gene>
<sequence>MRSVWNGAISFGLVSIPVKTYSATDRSTSVSFVRIHEKDGGRIQYRKVCELDGEEVPNEEIGRGYRATDDTIVPITDEDLSHLPLPTTKTLTILAFLDAGEIDPLQMDRAYYLGPNGPTATKPYTLLREALEHHGKVAVGKVAMHGRETLAMLRAHDGAIVMHALLWPDQIRSTAGVVPDDVEIRDSELTLAETLMDSLGDLDPDELHDDYRKAVESLVAAKLEGGEPAAPKAAGTTGGQVIDLMAALESSVRAAREGRGEETGADEEAGEAEDATVTPIRGRKSTKSGTATTKSASSGSASGRKRTAAKTAGSRTKSAAGSGSSGSAAKKSTASGAKKSTAKQTAGKRTATETSAKKTSAKKATGAAKSGGTKSTAARGTSKRTPA</sequence>
<protein>
    <recommendedName>
        <fullName evidence="3">Non-homologous end joining protein Ku</fullName>
    </recommendedName>
</protein>
<feature type="compositionally biased region" description="Acidic residues" evidence="4">
    <location>
        <begin position="263"/>
        <end position="274"/>
    </location>
</feature>
<evidence type="ECO:0000313" key="7">
    <source>
        <dbReference type="Proteomes" id="UP001596241"/>
    </source>
</evidence>
<dbReference type="InterPro" id="IPR016194">
    <property type="entry name" value="SPOC-like_C_dom_sf"/>
</dbReference>
<dbReference type="NCBIfam" id="TIGR02772">
    <property type="entry name" value="Ku_bact"/>
    <property type="match status" value="1"/>
</dbReference>
<comment type="subunit">
    <text evidence="3">Homodimer. Interacts with LigD.</text>
</comment>
<dbReference type="InterPro" id="IPR006164">
    <property type="entry name" value="DNA_bd_Ku70/Ku80"/>
</dbReference>
<dbReference type="EMBL" id="JBHSPW010000001">
    <property type="protein sequence ID" value="MFC5891710.1"/>
    <property type="molecule type" value="Genomic_DNA"/>
</dbReference>
<comment type="caution">
    <text evidence="6">The sequence shown here is derived from an EMBL/GenBank/DDBJ whole genome shotgun (WGS) entry which is preliminary data.</text>
</comment>
<feature type="region of interest" description="Disordered" evidence="4">
    <location>
        <begin position="252"/>
        <end position="387"/>
    </location>
</feature>
<dbReference type="HAMAP" id="MF_01875">
    <property type="entry name" value="Prokaryotic_Ku"/>
    <property type="match status" value="1"/>
</dbReference>
<dbReference type="Pfam" id="PF02735">
    <property type="entry name" value="Ku"/>
    <property type="match status" value="1"/>
</dbReference>
<organism evidence="6 7">
    <name type="scientific">Streptomyces ramulosus</name>
    <dbReference type="NCBI Taxonomy" id="47762"/>
    <lineage>
        <taxon>Bacteria</taxon>
        <taxon>Bacillati</taxon>
        <taxon>Actinomycetota</taxon>
        <taxon>Actinomycetes</taxon>
        <taxon>Kitasatosporales</taxon>
        <taxon>Streptomycetaceae</taxon>
        <taxon>Streptomyces</taxon>
    </lineage>
</organism>
<dbReference type="Proteomes" id="UP001596241">
    <property type="component" value="Unassembled WGS sequence"/>
</dbReference>
<feature type="compositionally biased region" description="Low complexity" evidence="4">
    <location>
        <begin position="287"/>
        <end position="302"/>
    </location>
</feature>
<dbReference type="SUPFAM" id="SSF100939">
    <property type="entry name" value="SPOC domain-like"/>
    <property type="match status" value="1"/>
</dbReference>
<proteinExistence type="inferred from homology"/>
<dbReference type="Gene3D" id="2.40.290.10">
    <property type="match status" value="1"/>
</dbReference>
<comment type="function">
    <text evidence="3">With LigD forms a non-homologous end joining (NHEJ) DNA repair enzyme, which repairs dsDNA breaks with reduced fidelity. Binds linear dsDNA with 5'- and 3'- overhangs but not closed circular dsDNA nor ssDNA. Recruits and stimulates the ligase activity of LigD.</text>
</comment>
<keyword evidence="3" id="KW-0234">DNA repair</keyword>
<keyword evidence="7" id="KW-1185">Reference proteome</keyword>
<evidence type="ECO:0000259" key="5">
    <source>
        <dbReference type="SMART" id="SM00559"/>
    </source>
</evidence>
<dbReference type="InterPro" id="IPR009187">
    <property type="entry name" value="Prok_Ku"/>
</dbReference>
<reference evidence="7" key="1">
    <citation type="journal article" date="2019" name="Int. J. Syst. Evol. Microbiol.">
        <title>The Global Catalogue of Microorganisms (GCM) 10K type strain sequencing project: providing services to taxonomists for standard genome sequencing and annotation.</title>
        <authorList>
            <consortium name="The Broad Institute Genomics Platform"/>
            <consortium name="The Broad Institute Genome Sequencing Center for Infectious Disease"/>
            <person name="Wu L."/>
            <person name="Ma J."/>
        </authorList>
    </citation>
    <scope>NUCLEOTIDE SEQUENCE [LARGE SCALE GENOMIC DNA]</scope>
    <source>
        <strain evidence="7">CGMCC 1.15809</strain>
    </source>
</reference>